<proteinExistence type="predicted"/>
<evidence type="ECO:0000313" key="2">
    <source>
        <dbReference type="EMBL" id="KAK3951640.1"/>
    </source>
</evidence>
<sequence>MIFTRPKESQTPTRTLPEAQIHFFQQDLLRQSAARQHVFPNTAGDAVHRHLTEVEDIRLVRVLVRAGEDPDPVYDPVAEALYEAVNAGVDHGEGSSEGREQAEMAWRQQREHQRREDLADGLASWFEDLRELGVPKPWLLKVMEGLVERLEGLHSGDEENEMEGLEFLRAQNVHNEEEDRRDLGDQVLDAVDNVARAVQSASRQVKGFARRGVEALVAQFAGKEREDEEWELVENPDRRGRRRRREGDGR</sequence>
<dbReference type="AlphaFoldDB" id="A0AAN6NT92"/>
<dbReference type="Proteomes" id="UP001303222">
    <property type="component" value="Unassembled WGS sequence"/>
</dbReference>
<organism evidence="2 3">
    <name type="scientific">Pseudoneurospora amorphoporcata</name>
    <dbReference type="NCBI Taxonomy" id="241081"/>
    <lineage>
        <taxon>Eukaryota</taxon>
        <taxon>Fungi</taxon>
        <taxon>Dikarya</taxon>
        <taxon>Ascomycota</taxon>
        <taxon>Pezizomycotina</taxon>
        <taxon>Sordariomycetes</taxon>
        <taxon>Sordariomycetidae</taxon>
        <taxon>Sordariales</taxon>
        <taxon>Sordariaceae</taxon>
        <taxon>Pseudoneurospora</taxon>
    </lineage>
</organism>
<keyword evidence="3" id="KW-1185">Reference proteome</keyword>
<protein>
    <submittedName>
        <fullName evidence="2">Uncharacterized protein</fullName>
    </submittedName>
</protein>
<evidence type="ECO:0000256" key="1">
    <source>
        <dbReference type="SAM" id="MobiDB-lite"/>
    </source>
</evidence>
<feature type="region of interest" description="Disordered" evidence="1">
    <location>
        <begin position="225"/>
        <end position="250"/>
    </location>
</feature>
<name>A0AAN6NT92_9PEZI</name>
<accession>A0AAN6NT92</accession>
<comment type="caution">
    <text evidence="2">The sequence shown here is derived from an EMBL/GenBank/DDBJ whole genome shotgun (WGS) entry which is preliminary data.</text>
</comment>
<evidence type="ECO:0000313" key="3">
    <source>
        <dbReference type="Proteomes" id="UP001303222"/>
    </source>
</evidence>
<dbReference type="EMBL" id="MU859142">
    <property type="protein sequence ID" value="KAK3951640.1"/>
    <property type="molecule type" value="Genomic_DNA"/>
</dbReference>
<gene>
    <name evidence="2" type="ORF">QBC32DRAFT_261866</name>
</gene>
<reference evidence="2" key="2">
    <citation type="submission" date="2023-06" db="EMBL/GenBank/DDBJ databases">
        <authorList>
            <consortium name="Lawrence Berkeley National Laboratory"/>
            <person name="Mondo S.J."/>
            <person name="Hensen N."/>
            <person name="Bonometti L."/>
            <person name="Westerberg I."/>
            <person name="Brannstrom I.O."/>
            <person name="Guillou S."/>
            <person name="Cros-Aarteil S."/>
            <person name="Calhoun S."/>
            <person name="Haridas S."/>
            <person name="Kuo A."/>
            <person name="Pangilinan J."/>
            <person name="Riley R."/>
            <person name="Labutti K."/>
            <person name="Andreopoulos B."/>
            <person name="Lipzen A."/>
            <person name="Chen C."/>
            <person name="Yanf M."/>
            <person name="Daum C."/>
            <person name="Ng V."/>
            <person name="Clum A."/>
            <person name="Steindorff A."/>
            <person name="Ohm R."/>
            <person name="Martin F."/>
            <person name="Silar P."/>
            <person name="Natvig D."/>
            <person name="Lalanne C."/>
            <person name="Gautier V."/>
            <person name="Ament-Velasquez S.L."/>
            <person name="Kruys A."/>
            <person name="Hutchinson M.I."/>
            <person name="Powell A.J."/>
            <person name="Barry K."/>
            <person name="Miller A.N."/>
            <person name="Grigoriev I.V."/>
            <person name="Debuchy R."/>
            <person name="Gladieux P."/>
            <person name="Thoren M.H."/>
            <person name="Johannesson H."/>
        </authorList>
    </citation>
    <scope>NUCLEOTIDE SEQUENCE</scope>
    <source>
        <strain evidence="2">CBS 626.80</strain>
    </source>
</reference>
<reference evidence="2" key="1">
    <citation type="journal article" date="2023" name="Mol. Phylogenet. Evol.">
        <title>Genome-scale phylogeny and comparative genomics of the fungal order Sordariales.</title>
        <authorList>
            <person name="Hensen N."/>
            <person name="Bonometti L."/>
            <person name="Westerberg I."/>
            <person name="Brannstrom I.O."/>
            <person name="Guillou S."/>
            <person name="Cros-Aarteil S."/>
            <person name="Calhoun S."/>
            <person name="Haridas S."/>
            <person name="Kuo A."/>
            <person name="Mondo S."/>
            <person name="Pangilinan J."/>
            <person name="Riley R."/>
            <person name="LaButti K."/>
            <person name="Andreopoulos B."/>
            <person name="Lipzen A."/>
            <person name="Chen C."/>
            <person name="Yan M."/>
            <person name="Daum C."/>
            <person name="Ng V."/>
            <person name="Clum A."/>
            <person name="Steindorff A."/>
            <person name="Ohm R.A."/>
            <person name="Martin F."/>
            <person name="Silar P."/>
            <person name="Natvig D.O."/>
            <person name="Lalanne C."/>
            <person name="Gautier V."/>
            <person name="Ament-Velasquez S.L."/>
            <person name="Kruys A."/>
            <person name="Hutchinson M.I."/>
            <person name="Powell A.J."/>
            <person name="Barry K."/>
            <person name="Miller A.N."/>
            <person name="Grigoriev I.V."/>
            <person name="Debuchy R."/>
            <person name="Gladieux P."/>
            <person name="Hiltunen Thoren M."/>
            <person name="Johannesson H."/>
        </authorList>
    </citation>
    <scope>NUCLEOTIDE SEQUENCE</scope>
    <source>
        <strain evidence="2">CBS 626.80</strain>
    </source>
</reference>
<feature type="region of interest" description="Disordered" evidence="1">
    <location>
        <begin position="90"/>
        <end position="112"/>
    </location>
</feature>